<dbReference type="SUPFAM" id="SSF51905">
    <property type="entry name" value="FAD/NAD(P)-binding domain"/>
    <property type="match status" value="1"/>
</dbReference>
<accession>T1BAB2</accession>
<feature type="domain" description="FAD dependent oxidoreductase" evidence="3">
    <location>
        <begin position="12"/>
        <end position="355"/>
    </location>
</feature>
<dbReference type="Gene3D" id="3.30.9.10">
    <property type="entry name" value="D-Amino Acid Oxidase, subunit A, domain 2"/>
    <property type="match status" value="1"/>
</dbReference>
<dbReference type="GO" id="GO:0005737">
    <property type="term" value="C:cytoplasm"/>
    <property type="evidence" value="ECO:0007669"/>
    <property type="project" value="TreeGrafter"/>
</dbReference>
<name>T1BAB2_9ZZZZ</name>
<evidence type="ECO:0000313" key="4">
    <source>
        <dbReference type="EMBL" id="EQD49939.1"/>
    </source>
</evidence>
<reference evidence="4" key="2">
    <citation type="journal article" date="2014" name="ISME J.">
        <title>Microbial stratification in low pH oxic and suboxic macroscopic growths along an acid mine drainage.</title>
        <authorList>
            <person name="Mendez-Garcia C."/>
            <person name="Mesa V."/>
            <person name="Sprenger R.R."/>
            <person name="Richter M."/>
            <person name="Diez M.S."/>
            <person name="Solano J."/>
            <person name="Bargiela R."/>
            <person name="Golyshina O.V."/>
            <person name="Manteca A."/>
            <person name="Ramos J.L."/>
            <person name="Gallego J.R."/>
            <person name="Llorente I."/>
            <person name="Martins Dos Santos V.A."/>
            <person name="Jensen O.N."/>
            <person name="Pelaez A.I."/>
            <person name="Sanchez J."/>
            <person name="Ferrer M."/>
        </authorList>
    </citation>
    <scope>NUCLEOTIDE SEQUENCE</scope>
</reference>
<dbReference type="Pfam" id="PF01266">
    <property type="entry name" value="DAO"/>
    <property type="match status" value="1"/>
</dbReference>
<reference evidence="4" key="1">
    <citation type="submission" date="2013-08" db="EMBL/GenBank/DDBJ databases">
        <authorList>
            <person name="Mendez C."/>
            <person name="Richter M."/>
            <person name="Ferrer M."/>
            <person name="Sanchez J."/>
        </authorList>
    </citation>
    <scope>NUCLEOTIDE SEQUENCE</scope>
</reference>
<keyword evidence="1" id="KW-0560">Oxidoreductase</keyword>
<dbReference type="AlphaFoldDB" id="T1BAB2"/>
<evidence type="ECO:0000256" key="1">
    <source>
        <dbReference type="ARBA" id="ARBA00023002"/>
    </source>
</evidence>
<dbReference type="GO" id="GO:0016491">
    <property type="term" value="F:oxidoreductase activity"/>
    <property type="evidence" value="ECO:0007669"/>
    <property type="project" value="UniProtKB-KW"/>
</dbReference>
<organism evidence="4">
    <name type="scientific">mine drainage metagenome</name>
    <dbReference type="NCBI Taxonomy" id="410659"/>
    <lineage>
        <taxon>unclassified sequences</taxon>
        <taxon>metagenomes</taxon>
        <taxon>ecological metagenomes</taxon>
    </lineage>
</organism>
<protein>
    <submittedName>
        <fullName evidence="4">Sarcosine oxidase subunit beta family protein</fullName>
    </submittedName>
</protein>
<dbReference type="Gene3D" id="3.50.50.60">
    <property type="entry name" value="FAD/NAD(P)-binding domain"/>
    <property type="match status" value="1"/>
</dbReference>
<dbReference type="InterPro" id="IPR036188">
    <property type="entry name" value="FAD/NAD-bd_sf"/>
</dbReference>
<dbReference type="PANTHER" id="PTHR13847">
    <property type="entry name" value="SARCOSINE DEHYDROGENASE-RELATED"/>
    <property type="match status" value="1"/>
</dbReference>
<gene>
    <name evidence="4" type="ORF">B1B_11406</name>
</gene>
<evidence type="ECO:0000256" key="2">
    <source>
        <dbReference type="SAM" id="MobiDB-lite"/>
    </source>
</evidence>
<dbReference type="InterPro" id="IPR006076">
    <property type="entry name" value="FAD-dep_OxRdtase"/>
</dbReference>
<dbReference type="PANTHER" id="PTHR13847:SF287">
    <property type="entry name" value="FAD-DEPENDENT OXIDOREDUCTASE DOMAIN-CONTAINING PROTEIN 1"/>
    <property type="match status" value="1"/>
</dbReference>
<feature type="region of interest" description="Disordered" evidence="2">
    <location>
        <begin position="369"/>
        <end position="389"/>
    </location>
</feature>
<proteinExistence type="predicted"/>
<comment type="caution">
    <text evidence="4">The sequence shown here is derived from an EMBL/GenBank/DDBJ whole genome shotgun (WGS) entry which is preliminary data.</text>
</comment>
<sequence>MIASPARSAYHTVVVGAGIIGLYTAYHLAHAGAGPILVLDRGFLSSGASGRNGGGVRQQWETPATIRLARESVAAYRRFGREFGYNIWFRQSGYVFVAEDEGQLARLRRVNAVVRGEGLVSRVIDAAEVLRLVPGIRPDAILGGTYLRTDGILYPFPALWGLYEAVRALGVEVLLGVEVTGIHAPGGRVAAVETSLGRIATEHCVNAAGGWSGELSRRAGLDVPNVTTRHEILATEPLKPFLDPMVVRVSDGLYFSQTMRGEIVGGIAPSATLATPPGMGSSLDFLARMSRGLVGLFPQFRSLRVLRAWSGYYDDTPDGFPVIGTDARLPGFVHANGFGGHGFMLAPASAQRVARAVLGEPSDLDPHLFGPQRFSEPGRALPTERLQLG</sequence>
<dbReference type="EMBL" id="AUZY01007408">
    <property type="protein sequence ID" value="EQD49939.1"/>
    <property type="molecule type" value="Genomic_DNA"/>
</dbReference>
<evidence type="ECO:0000259" key="3">
    <source>
        <dbReference type="Pfam" id="PF01266"/>
    </source>
</evidence>